<proteinExistence type="predicted"/>
<name>A0ABR8N7C1_9ACTN</name>
<comment type="caution">
    <text evidence="1">The sequence shown here is derived from an EMBL/GenBank/DDBJ whole genome shotgun (WGS) entry which is preliminary data.</text>
</comment>
<reference evidence="1 2" key="1">
    <citation type="submission" date="2020-09" db="EMBL/GenBank/DDBJ databases">
        <title>novel species in genus Nocardioides.</title>
        <authorList>
            <person name="Zhang G."/>
        </authorList>
    </citation>
    <scope>NUCLEOTIDE SEQUENCE [LARGE SCALE GENOMIC DNA]</scope>
    <source>
        <strain evidence="1 2">KCTC 39551</strain>
    </source>
</reference>
<sequence length="234" mass="26160">MHLTIESIGAGKVKPSRIVLWLDEFEALERLPRGLKRASRRGLEIRNCENLGPHKKYYPYVSEAVHETSTVLVTADDDVLYPRGWMSDLSDAHSQWPNDVLCFRAHRIRLANDGIAPYLEWGRESSTVASHTVFATGVSGVLYPSEMVRQLRAAGRAFDPVARSTDDIWLHRVALRSGIKARQVVAPARLFLSIPSTNRVQLASDNVAGGKNDAIISELYEPSDVRTIQNEIRS</sequence>
<dbReference type="RefSeq" id="WP_191193321.1">
    <property type="nucleotide sequence ID" value="NZ_JACXYZ010000001.1"/>
</dbReference>
<organism evidence="1 2">
    <name type="scientific">Nocardioides cavernae</name>
    <dbReference type="NCBI Taxonomy" id="1921566"/>
    <lineage>
        <taxon>Bacteria</taxon>
        <taxon>Bacillati</taxon>
        <taxon>Actinomycetota</taxon>
        <taxon>Actinomycetes</taxon>
        <taxon>Propionibacteriales</taxon>
        <taxon>Nocardioidaceae</taxon>
        <taxon>Nocardioides</taxon>
    </lineage>
</organism>
<gene>
    <name evidence="1" type="ORF">IEZ26_02365</name>
</gene>
<dbReference type="Proteomes" id="UP000618818">
    <property type="component" value="Unassembled WGS sequence"/>
</dbReference>
<protein>
    <recommendedName>
        <fullName evidence="3">Glycosyltransferase</fullName>
    </recommendedName>
</protein>
<dbReference type="SUPFAM" id="SSF53448">
    <property type="entry name" value="Nucleotide-diphospho-sugar transferases"/>
    <property type="match status" value="1"/>
</dbReference>
<evidence type="ECO:0008006" key="3">
    <source>
        <dbReference type="Google" id="ProtNLM"/>
    </source>
</evidence>
<evidence type="ECO:0000313" key="1">
    <source>
        <dbReference type="EMBL" id="MBD3923452.1"/>
    </source>
</evidence>
<accession>A0ABR8N7C1</accession>
<evidence type="ECO:0000313" key="2">
    <source>
        <dbReference type="Proteomes" id="UP000618818"/>
    </source>
</evidence>
<dbReference type="InterPro" id="IPR029044">
    <property type="entry name" value="Nucleotide-diphossugar_trans"/>
</dbReference>
<keyword evidence="2" id="KW-1185">Reference proteome</keyword>
<dbReference type="EMBL" id="JACXYZ010000001">
    <property type="protein sequence ID" value="MBD3923452.1"/>
    <property type="molecule type" value="Genomic_DNA"/>
</dbReference>